<evidence type="ECO:0000313" key="2">
    <source>
        <dbReference type="EMBL" id="RRD01012.1"/>
    </source>
</evidence>
<sequence>MSLARLTYVSDSNKLIEWSLVKEILEVAQPKNQRLGVSGILLSHGMNFLQRLEGEQQIIEELYQSILNDSRHTNLRLLEVTPISHRQFGQWSMQGFEFEQLSTDHQTHILDRYFYDKRAFYIPTDDQTCLNLIDDLKLS</sequence>
<dbReference type="Gene3D" id="3.30.70.100">
    <property type="match status" value="1"/>
</dbReference>
<dbReference type="InterPro" id="IPR036046">
    <property type="entry name" value="Acylphosphatase-like_dom_sf"/>
</dbReference>
<proteinExistence type="predicted"/>
<dbReference type="Pfam" id="PF04940">
    <property type="entry name" value="BLUF"/>
    <property type="match status" value="1"/>
</dbReference>
<dbReference type="OrthoDB" id="557705at2"/>
<evidence type="ECO:0000259" key="1">
    <source>
        <dbReference type="PROSITE" id="PS50925"/>
    </source>
</evidence>
<dbReference type="SMART" id="SM01034">
    <property type="entry name" value="BLUF"/>
    <property type="match status" value="1"/>
</dbReference>
<reference evidence="2 3" key="1">
    <citation type="submission" date="2018-11" db="EMBL/GenBank/DDBJ databases">
        <title>The draft genome sequence of Amphritea balenae JAMM 1525T.</title>
        <authorList>
            <person name="Fang Z."/>
            <person name="Zhang Y."/>
            <person name="Han X."/>
        </authorList>
    </citation>
    <scope>NUCLEOTIDE SEQUENCE [LARGE SCALE GENOMIC DNA]</scope>
    <source>
        <strain evidence="2 3">JAMM 1525</strain>
    </source>
</reference>
<evidence type="ECO:0000313" key="3">
    <source>
        <dbReference type="Proteomes" id="UP000267535"/>
    </source>
</evidence>
<gene>
    <name evidence="2" type="ORF">EHS89_00120</name>
</gene>
<dbReference type="GO" id="GO:0009882">
    <property type="term" value="F:blue light photoreceptor activity"/>
    <property type="evidence" value="ECO:0007669"/>
    <property type="project" value="InterPro"/>
</dbReference>
<dbReference type="PROSITE" id="PS50925">
    <property type="entry name" value="BLUF"/>
    <property type="match status" value="1"/>
</dbReference>
<comment type="caution">
    <text evidence="2">The sequence shown here is derived from an EMBL/GenBank/DDBJ whole genome shotgun (WGS) entry which is preliminary data.</text>
</comment>
<dbReference type="AlphaFoldDB" id="A0A3P1SUX6"/>
<organism evidence="2 3">
    <name type="scientific">Amphritea balenae</name>
    <dbReference type="NCBI Taxonomy" id="452629"/>
    <lineage>
        <taxon>Bacteria</taxon>
        <taxon>Pseudomonadati</taxon>
        <taxon>Pseudomonadota</taxon>
        <taxon>Gammaproteobacteria</taxon>
        <taxon>Oceanospirillales</taxon>
        <taxon>Oceanospirillaceae</taxon>
        <taxon>Amphritea</taxon>
    </lineage>
</organism>
<dbReference type="RefSeq" id="WP_124924084.1">
    <property type="nucleotide sequence ID" value="NZ_BMOH01000001.1"/>
</dbReference>
<dbReference type="Proteomes" id="UP000267535">
    <property type="component" value="Unassembled WGS sequence"/>
</dbReference>
<feature type="domain" description="BLUF" evidence="1">
    <location>
        <begin position="3"/>
        <end position="94"/>
    </location>
</feature>
<dbReference type="GO" id="GO:0071949">
    <property type="term" value="F:FAD binding"/>
    <property type="evidence" value="ECO:0007669"/>
    <property type="project" value="InterPro"/>
</dbReference>
<protein>
    <submittedName>
        <fullName evidence="2">BLUF domain-containing protein</fullName>
    </submittedName>
</protein>
<accession>A0A3P1SUX6</accession>
<dbReference type="EMBL" id="RQXV01000001">
    <property type="protein sequence ID" value="RRD01012.1"/>
    <property type="molecule type" value="Genomic_DNA"/>
</dbReference>
<dbReference type="InterPro" id="IPR007024">
    <property type="entry name" value="BLUF_domain"/>
</dbReference>
<name>A0A3P1SUX6_9GAMM</name>
<keyword evidence="3" id="KW-1185">Reference proteome</keyword>
<dbReference type="SUPFAM" id="SSF54975">
    <property type="entry name" value="Acylphosphatase/BLUF domain-like"/>
    <property type="match status" value="1"/>
</dbReference>